<dbReference type="OrthoDB" id="30336at2759"/>
<evidence type="ECO:0000256" key="1">
    <source>
        <dbReference type="SAM" id="MobiDB-lite"/>
    </source>
</evidence>
<keyword evidence="3" id="KW-1185">Reference proteome</keyword>
<dbReference type="CDD" id="cd19671">
    <property type="entry name" value="UBR-box_UBR4_5_6_7"/>
    <property type="match status" value="1"/>
</dbReference>
<name>A0A1J4KF31_9EUKA</name>
<dbReference type="EMBL" id="MLAK01000623">
    <property type="protein sequence ID" value="OHT10047.1"/>
    <property type="molecule type" value="Genomic_DNA"/>
</dbReference>
<evidence type="ECO:0000313" key="2">
    <source>
        <dbReference type="EMBL" id="OHT10047.1"/>
    </source>
</evidence>
<dbReference type="Proteomes" id="UP000179807">
    <property type="component" value="Unassembled WGS sequence"/>
</dbReference>
<dbReference type="SUPFAM" id="SSF50978">
    <property type="entry name" value="WD40 repeat-like"/>
    <property type="match status" value="1"/>
</dbReference>
<organism evidence="2 3">
    <name type="scientific">Tritrichomonas foetus</name>
    <dbReference type="NCBI Taxonomy" id="1144522"/>
    <lineage>
        <taxon>Eukaryota</taxon>
        <taxon>Metamonada</taxon>
        <taxon>Parabasalia</taxon>
        <taxon>Tritrichomonadida</taxon>
        <taxon>Tritrichomonadidae</taxon>
        <taxon>Tritrichomonas</taxon>
    </lineage>
</organism>
<protein>
    <recommendedName>
        <fullName evidence="4">UBR-type domain-containing protein</fullName>
    </recommendedName>
</protein>
<dbReference type="PANTHER" id="PTHR21725">
    <property type="entry name" value="E3 UBIQUITIN-PROTEIN LIGASE UBR4"/>
    <property type="match status" value="1"/>
</dbReference>
<dbReference type="InterPro" id="IPR036322">
    <property type="entry name" value="WD40_repeat_dom_sf"/>
</dbReference>
<evidence type="ECO:0008006" key="4">
    <source>
        <dbReference type="Google" id="ProtNLM"/>
    </source>
</evidence>
<proteinExistence type="predicted"/>
<accession>A0A1J4KF31</accession>
<dbReference type="GeneID" id="94836336"/>
<dbReference type="VEuPathDB" id="TrichDB:TRFO_20855"/>
<sequence>MEFSQNFAFLSPLRTLNDFNYSLFSDNNDFITTIWLILGQLDIDSISDADLESVSMFWCKSVMLARIKNLIIKPKPTNALYFSHILCAKVAFSLYKRLRAIEKPSFEPIFSLCGISDDIFNDCDEPPIFPIKFSPVFLKNYPIVEYFRQHSDIPRYHQIVSWVLRFDASSDEIIKNELKDFIDPDQEYFFDMDKIEITDSFTREIELSLLPILIIRYTLNTIFNDNIQPPIKKPDIYTKLTEKLLSADINPNDKLKLCQTFIYVSGDKIDLPFEFFIDETFPSSILTLIFLSDQYNNVDLYKLFEKQLKTRSSILFSIPHMKCIDDFNKFRDFLNSKSYSDSWINELKGYLLIKDPVEKLVQQSLTGNAIASKQLLSQPECLQFLTPEKSILHQILTVLLSDSMTKLPENPEKTNVTAAVIYKSLQLKTSIDFAPIIVSLHQYLTEQIDLIAKSKNFAHLVFAGFPPPEANGGILIVIPHESRDLIVDLSKDPISLIFLNIYMIIYAIDITNTNILFDDKVSTDCLVDIFADYSLNFFYGTHLYSLIQPLFNRFNKQGKVLDFDEILMKRKAFHILQAFQDKNERSKVLDLIQPSISNTKNDELVSKLTSFFVSDSDLDSLSKLISVASNSTQVIINALDKDSQKNILELIIEKDDHDLLQKVVPLLIQSDESLFEFLGETAMKKPKLITPLFSSCNFSNENFLKSIVSFSGEISVDFANLLRKLIKSFLVYNCTRRNTEVIPKINISWGDAETHERIDPWAFPEKVESKHFIGTGAVFACYTCGITGDNYLCLNCALKCHKNHDITYSKLIEATTCNCINCCLNKPETIEESKSPSEETATKESNNENAFKDDNKDENQEMNKNICEMKTVDPSTLLKLCSSLLNSQIQKPPNPLQITRFSGDILNIDITTYKSIIVPTKLKFAPIQSPKLIDMQAMTSELTSRNFINHFFKRSVAYPMFTAIVGGPFCNILVVCSGNLLTSYNMSTMQQLSSYKLSHYGLVISFCPLDQSIFAVASLHHVMILSITEDGVFSETDEIELMLDAIGQHIFVDSIAWIPLAALQLAVVCNSFIKIYDIPTDRFSPIACFTIDQPDYFTSACFVEHDDECYGLFAMSTGKIAIQNCNVDAADGPIPLTKFAHLPYFNRNVTISYCSENDLFFLSAPDIPLYIMRLNEIFSEKPKYLTINLQKYSVNLYFVFNTNALHFFVNPLSGAIVTIEFTDSEIEVSSLSQNIPVGNLPLFDRSIATLTTFNMEGELHAIGQSGKILSLQSADINDEQEDDDSEEEENSVCDMSLINSSFSVPATFWTTTTVCKSSIDVTSPGIPGDYSNLISGNRFTFPGQLMKKALDISLKDDNSLILGFRIYAGSSSHKHRPPFAKIFGRKHVFTGPRSVLIPLKPDEIGPRKHYRINFGSNNNNDICIDGLDVFTLPVIRLSRKYTVQSREFDWMKDSTDIFDFSDSLHIMRTNDFISELIGRVSASIPEFLVDDKTIEFLVEILYTKPEVALAARRILIKGSPPDAKNRVLQIWANIISRLVNEKKINEKQWPLLWRDVALLPKTLRTQITPLIWKSQPQVSGTFSIMTAFFTE</sequence>
<dbReference type="InterPro" id="IPR045189">
    <property type="entry name" value="UBR4-like"/>
</dbReference>
<evidence type="ECO:0000313" key="3">
    <source>
        <dbReference type="Proteomes" id="UP000179807"/>
    </source>
</evidence>
<comment type="caution">
    <text evidence="2">The sequence shown here is derived from an EMBL/GenBank/DDBJ whole genome shotgun (WGS) entry which is preliminary data.</text>
</comment>
<feature type="region of interest" description="Disordered" evidence="1">
    <location>
        <begin position="833"/>
        <end position="857"/>
    </location>
</feature>
<gene>
    <name evidence="2" type="ORF">TRFO_20855</name>
</gene>
<dbReference type="PANTHER" id="PTHR21725:SF1">
    <property type="entry name" value="E3 UBIQUITIN-PROTEIN LIGASE UBR4"/>
    <property type="match status" value="1"/>
</dbReference>
<reference evidence="2" key="1">
    <citation type="submission" date="2016-10" db="EMBL/GenBank/DDBJ databases">
        <authorList>
            <person name="Benchimol M."/>
            <person name="Almeida L.G."/>
            <person name="Vasconcelos A.T."/>
            <person name="Perreira-Neves A."/>
            <person name="Rosa I.A."/>
            <person name="Tasca T."/>
            <person name="Bogo M.R."/>
            <person name="de Souza W."/>
        </authorList>
    </citation>
    <scope>NUCLEOTIDE SEQUENCE [LARGE SCALE GENOMIC DNA]</scope>
    <source>
        <strain evidence="2">K</strain>
    </source>
</reference>
<dbReference type="RefSeq" id="XP_068363183.1">
    <property type="nucleotide sequence ID" value="XM_068501632.1"/>
</dbReference>